<dbReference type="EMBL" id="KZ452012">
    <property type="protein sequence ID" value="PKA51885.1"/>
    <property type="molecule type" value="Genomic_DNA"/>
</dbReference>
<evidence type="ECO:0000256" key="9">
    <source>
        <dbReference type="SAM" id="Phobius"/>
    </source>
</evidence>
<dbReference type="GO" id="GO:0012505">
    <property type="term" value="C:endomembrane system"/>
    <property type="evidence" value="ECO:0007669"/>
    <property type="project" value="UniProtKB-SubCell"/>
</dbReference>
<dbReference type="InterPro" id="IPR000719">
    <property type="entry name" value="Prot_kinase_dom"/>
</dbReference>
<dbReference type="InterPro" id="IPR013210">
    <property type="entry name" value="LRR_N_plant-typ"/>
</dbReference>
<dbReference type="Pfam" id="PF13855">
    <property type="entry name" value="LRR_8"/>
    <property type="match status" value="1"/>
</dbReference>
<dbReference type="STRING" id="1088818.A0A2I0A8N7"/>
<dbReference type="GO" id="GO:0005524">
    <property type="term" value="F:ATP binding"/>
    <property type="evidence" value="ECO:0007669"/>
    <property type="project" value="InterPro"/>
</dbReference>
<keyword evidence="12" id="KW-0808">Transferase</keyword>
<dbReference type="Pfam" id="PF08263">
    <property type="entry name" value="LRRNT_2"/>
    <property type="match status" value="1"/>
</dbReference>
<reference evidence="12 13" key="1">
    <citation type="journal article" date="2017" name="Nature">
        <title>The Apostasia genome and the evolution of orchids.</title>
        <authorList>
            <person name="Zhang G.Q."/>
            <person name="Liu K.W."/>
            <person name="Li Z."/>
            <person name="Lohaus R."/>
            <person name="Hsiao Y.Y."/>
            <person name="Niu S.C."/>
            <person name="Wang J.Y."/>
            <person name="Lin Y.C."/>
            <person name="Xu Q."/>
            <person name="Chen L.J."/>
            <person name="Yoshida K."/>
            <person name="Fujiwara S."/>
            <person name="Wang Z.W."/>
            <person name="Zhang Y.Q."/>
            <person name="Mitsuda N."/>
            <person name="Wang M."/>
            <person name="Liu G.H."/>
            <person name="Pecoraro L."/>
            <person name="Huang H.X."/>
            <person name="Xiao X.J."/>
            <person name="Lin M."/>
            <person name="Wu X.Y."/>
            <person name="Wu W.L."/>
            <person name="Chen Y.Y."/>
            <person name="Chang S.B."/>
            <person name="Sakamoto S."/>
            <person name="Ohme-Takagi M."/>
            <person name="Yagi M."/>
            <person name="Zeng S.J."/>
            <person name="Shen C.Y."/>
            <person name="Yeh C.M."/>
            <person name="Luo Y.B."/>
            <person name="Tsai W.C."/>
            <person name="Van de Peer Y."/>
            <person name="Liu Z.J."/>
        </authorList>
    </citation>
    <scope>NUCLEOTIDE SEQUENCE [LARGE SCALE GENOMIC DNA]</scope>
    <source>
        <strain evidence="13">cv. Shenzhen</strain>
        <tissue evidence="12">Stem</tissue>
    </source>
</reference>
<evidence type="ECO:0000313" key="13">
    <source>
        <dbReference type="Proteomes" id="UP000236161"/>
    </source>
</evidence>
<keyword evidence="2 9" id="KW-0812">Transmembrane</keyword>
<evidence type="ECO:0000256" key="6">
    <source>
        <dbReference type="ARBA" id="ARBA00023136"/>
    </source>
</evidence>
<feature type="signal peptide" evidence="10">
    <location>
        <begin position="1"/>
        <end position="26"/>
    </location>
</feature>
<evidence type="ECO:0000259" key="11">
    <source>
        <dbReference type="PROSITE" id="PS50011"/>
    </source>
</evidence>
<sequence length="624" mass="69232">MEKGRLRFDCLMLLLVGFSCLKLGLCGSRDAEGWALLRFRDWVELDPYGALSSWGNRDVDHCFWYGVACSEDGKVVSLILNDLCLKGTLASEIGKLSHLKSLILHNNSFSGIIPGEISELQKLEVLDLGYNNLSGPLPVDLIRNLSLKILVLSNNRFINDIPPELCELNMHSQLQTDGKMLCSNGASFARNVDNSSIRRLRRLLQEINQGRGKRIGKKRKHNKNFPPQSHSPVSTPSPAPSPSTSLRLVDTASAPAEASAKPKKTHWVVFVSIGVGLSLLVALSSVYFLCCRTNKVVSVMPWKTGLSGQLQKALVTGVPSLKRSELEIACECFSNVIGSLSGCSLYKGTLSSGVEIAVTSSMIKSEKDWSNKSEELFRKKISVLSKLNHKNFMNLLGYCEEQEHFTRMMVYEYSPNGTLFEHLHIKEAEPLDWTARLRIAMGIAYCLEYMLRLDPPVILSNLNSSTIILTEDYAAKVSDLSFWNEEKATNSSFENPEDFEPPLANQEDIVYKFGIILLELVSGRLPFSKDYGLLVLWASCYLSGKRPINGMIDQTLISVGEEDVSSLCEVIRSCVNPEAGERPTMAEVVSQLRKITAIAPEAAFPRLSPLWWAELEIISSESAG</sequence>
<dbReference type="InterPro" id="IPR001245">
    <property type="entry name" value="Ser-Thr/Tyr_kinase_cat_dom"/>
</dbReference>
<dbReference type="GO" id="GO:0004672">
    <property type="term" value="F:protein kinase activity"/>
    <property type="evidence" value="ECO:0007669"/>
    <property type="project" value="InterPro"/>
</dbReference>
<feature type="compositionally biased region" description="Basic residues" evidence="8">
    <location>
        <begin position="211"/>
        <end position="223"/>
    </location>
</feature>
<dbReference type="InterPro" id="IPR011009">
    <property type="entry name" value="Kinase-like_dom_sf"/>
</dbReference>
<dbReference type="Gene3D" id="1.10.510.10">
    <property type="entry name" value="Transferase(Phosphotransferase) domain 1"/>
    <property type="match status" value="1"/>
</dbReference>
<dbReference type="FunFam" id="3.30.200.20:FF:000489">
    <property type="entry name" value="Inactive receptor-like serine/threonine-protein kinase"/>
    <property type="match status" value="1"/>
</dbReference>
<gene>
    <name evidence="12" type="ORF">AXF42_Ash008114</name>
</gene>
<name>A0A2I0A8N7_9ASPA</name>
<evidence type="ECO:0000256" key="3">
    <source>
        <dbReference type="ARBA" id="ARBA00022729"/>
    </source>
</evidence>
<keyword evidence="4" id="KW-0677">Repeat</keyword>
<dbReference type="SUPFAM" id="SSF52058">
    <property type="entry name" value="L domain-like"/>
    <property type="match status" value="1"/>
</dbReference>
<keyword evidence="6 9" id="KW-0472">Membrane</keyword>
<dbReference type="InterPro" id="IPR032675">
    <property type="entry name" value="LRR_dom_sf"/>
</dbReference>
<organism evidence="12 13">
    <name type="scientific">Apostasia shenzhenica</name>
    <dbReference type="NCBI Taxonomy" id="1088818"/>
    <lineage>
        <taxon>Eukaryota</taxon>
        <taxon>Viridiplantae</taxon>
        <taxon>Streptophyta</taxon>
        <taxon>Embryophyta</taxon>
        <taxon>Tracheophyta</taxon>
        <taxon>Spermatophyta</taxon>
        <taxon>Magnoliopsida</taxon>
        <taxon>Liliopsida</taxon>
        <taxon>Asparagales</taxon>
        <taxon>Orchidaceae</taxon>
        <taxon>Apostasioideae</taxon>
        <taxon>Apostasia</taxon>
    </lineage>
</organism>
<keyword evidence="12" id="KW-0675">Receptor</keyword>
<keyword evidence="1" id="KW-0433">Leucine-rich repeat</keyword>
<dbReference type="PANTHER" id="PTHR46084">
    <property type="entry name" value="PROTEIN MALE DISCOVERER 2"/>
    <property type="match status" value="1"/>
</dbReference>
<keyword evidence="13" id="KW-1185">Reference proteome</keyword>
<evidence type="ECO:0000256" key="1">
    <source>
        <dbReference type="ARBA" id="ARBA00022614"/>
    </source>
</evidence>
<evidence type="ECO:0000256" key="7">
    <source>
        <dbReference type="ARBA" id="ARBA00046288"/>
    </source>
</evidence>
<keyword evidence="12" id="KW-0418">Kinase</keyword>
<dbReference type="FunFam" id="3.80.10.10:FF:000400">
    <property type="entry name" value="Nuclear pore complex protein NUP107"/>
    <property type="match status" value="1"/>
</dbReference>
<keyword evidence="5 9" id="KW-1133">Transmembrane helix</keyword>
<dbReference type="SUPFAM" id="SSF56112">
    <property type="entry name" value="Protein kinase-like (PK-like)"/>
    <property type="match status" value="1"/>
</dbReference>
<evidence type="ECO:0000256" key="10">
    <source>
        <dbReference type="SAM" id="SignalP"/>
    </source>
</evidence>
<dbReference type="PROSITE" id="PS50011">
    <property type="entry name" value="PROTEIN_KINASE_DOM"/>
    <property type="match status" value="1"/>
</dbReference>
<dbReference type="PROSITE" id="PS51257">
    <property type="entry name" value="PROKAR_LIPOPROTEIN"/>
    <property type="match status" value="1"/>
</dbReference>
<protein>
    <submittedName>
        <fullName evidence="12">Putative LRR receptor-like serine/threonine-protein kinase</fullName>
    </submittedName>
</protein>
<dbReference type="Proteomes" id="UP000236161">
    <property type="component" value="Unassembled WGS sequence"/>
</dbReference>
<feature type="transmembrane region" description="Helical" evidence="9">
    <location>
        <begin position="267"/>
        <end position="290"/>
    </location>
</feature>
<evidence type="ECO:0000256" key="8">
    <source>
        <dbReference type="SAM" id="MobiDB-lite"/>
    </source>
</evidence>
<feature type="domain" description="Protein kinase" evidence="11">
    <location>
        <begin position="331"/>
        <end position="604"/>
    </location>
</feature>
<dbReference type="InterPro" id="IPR001611">
    <property type="entry name" value="Leu-rich_rpt"/>
</dbReference>
<comment type="subcellular location">
    <subcellularLocation>
        <location evidence="7">Endomembrane system</location>
        <topology evidence="7">Single-pass type I membrane protein</topology>
    </subcellularLocation>
</comment>
<dbReference type="AlphaFoldDB" id="A0A2I0A8N7"/>
<dbReference type="PANTHER" id="PTHR46084:SF14">
    <property type="entry name" value="PROTEIN KINASE DOMAIN-CONTAINING PROTEIN"/>
    <property type="match status" value="1"/>
</dbReference>
<dbReference type="Gene3D" id="3.30.200.20">
    <property type="entry name" value="Phosphorylase Kinase, domain 1"/>
    <property type="match status" value="1"/>
</dbReference>
<dbReference type="OrthoDB" id="291737at2759"/>
<proteinExistence type="predicted"/>
<accession>A0A2I0A8N7</accession>
<feature type="region of interest" description="Disordered" evidence="8">
    <location>
        <begin position="211"/>
        <end position="246"/>
    </location>
</feature>
<dbReference type="Pfam" id="PF07714">
    <property type="entry name" value="PK_Tyr_Ser-Thr"/>
    <property type="match status" value="1"/>
</dbReference>
<evidence type="ECO:0000256" key="5">
    <source>
        <dbReference type="ARBA" id="ARBA00022989"/>
    </source>
</evidence>
<keyword evidence="3 10" id="KW-0732">Signal</keyword>
<evidence type="ECO:0000313" key="12">
    <source>
        <dbReference type="EMBL" id="PKA51885.1"/>
    </source>
</evidence>
<evidence type="ECO:0000256" key="4">
    <source>
        <dbReference type="ARBA" id="ARBA00022737"/>
    </source>
</evidence>
<dbReference type="Gene3D" id="3.80.10.10">
    <property type="entry name" value="Ribonuclease Inhibitor"/>
    <property type="match status" value="1"/>
</dbReference>
<feature type="chain" id="PRO_5014127791" evidence="10">
    <location>
        <begin position="27"/>
        <end position="624"/>
    </location>
</feature>
<evidence type="ECO:0000256" key="2">
    <source>
        <dbReference type="ARBA" id="ARBA00022692"/>
    </source>
</evidence>